<dbReference type="Proteomes" id="UP000255265">
    <property type="component" value="Unassembled WGS sequence"/>
</dbReference>
<dbReference type="PROSITE" id="PS51257">
    <property type="entry name" value="PROKAR_LIPOPROTEIN"/>
    <property type="match status" value="1"/>
</dbReference>
<dbReference type="EMBL" id="QQAV01000006">
    <property type="protein sequence ID" value="RDI23414.1"/>
    <property type="molecule type" value="Genomic_DNA"/>
</dbReference>
<sequence length="536" mass="57576">MRHSPRRARWAGAGWLAAAALVAGCGGGGGGGAGGVLPLAFGTAPAAGGAAQPAPVSCDALPSNAQLPATAALNARARCLELDTPYVPPPGDVLEHYTSGYAKTMCSAIFITGLDAATAQESLGYFVAPYDQRRRVNAPVVDRDRKEVRISIPGGATLTARYFGSQGCITLPPGRDDVFFKPVAVKSALGDAATTDWPMGDVLPTTALPADVDQRKLAQAVDAAFGNSEAYTSAFVVTHRGRVVAERYQPGVGTGTPLESWSMGKSVTAALMGVLIQQKAYTLDQPAPIPQWQAEGDGRRAIRISDLLRMSSGLRIKAPDDPDFDPNGTYPDHLYFYTGRIDAFNYAATRPQQWPPNTVGRYRNTDPVLVNYLVRLAVEKRGEDYLSFPQRALFDRIGIRTMTIETDPYGNMLTQGYDFMSARDWARLGNLYLQDGMWNGERILPEGFVQFVRGAAPAWVADKRPIYGGFFWLNNTGTLAAPTSAYYMLGAAGQFVVIVPSHDLVVVRIGYSKGERYAASTLNQALALLVSAVPGR</sequence>
<evidence type="ECO:0000313" key="3">
    <source>
        <dbReference type="Proteomes" id="UP000255265"/>
    </source>
</evidence>
<organism evidence="2 3">
    <name type="scientific">Pseudacidovorax intermedius</name>
    <dbReference type="NCBI Taxonomy" id="433924"/>
    <lineage>
        <taxon>Bacteria</taxon>
        <taxon>Pseudomonadati</taxon>
        <taxon>Pseudomonadota</taxon>
        <taxon>Betaproteobacteria</taxon>
        <taxon>Burkholderiales</taxon>
        <taxon>Comamonadaceae</taxon>
        <taxon>Pseudacidovorax</taxon>
    </lineage>
</organism>
<protein>
    <submittedName>
        <fullName evidence="2">CubicO group peptidase (Beta-lactamase class C family)</fullName>
    </submittedName>
</protein>
<gene>
    <name evidence="2" type="ORF">DFR41_106119</name>
</gene>
<dbReference type="STRING" id="433924.NS331_01405"/>
<dbReference type="OrthoDB" id="8582986at2"/>
<name>A0A370FEK8_9BURK</name>
<accession>A0A370FEK8</accession>
<feature type="domain" description="Beta-lactamase-related" evidence="1">
    <location>
        <begin position="232"/>
        <end position="508"/>
    </location>
</feature>
<dbReference type="SUPFAM" id="SSF56601">
    <property type="entry name" value="beta-lactamase/transpeptidase-like"/>
    <property type="match status" value="1"/>
</dbReference>
<dbReference type="PANTHER" id="PTHR43283">
    <property type="entry name" value="BETA-LACTAMASE-RELATED"/>
    <property type="match status" value="1"/>
</dbReference>
<reference evidence="2 3" key="1">
    <citation type="submission" date="2018-07" db="EMBL/GenBank/DDBJ databases">
        <title>Genomic Encyclopedia of Type Strains, Phase IV (KMG-IV): sequencing the most valuable type-strain genomes for metagenomic binning, comparative biology and taxonomic classification.</title>
        <authorList>
            <person name="Goeker M."/>
        </authorList>
    </citation>
    <scope>NUCLEOTIDE SEQUENCE [LARGE SCALE GENOMIC DNA]</scope>
    <source>
        <strain evidence="2 3">DSM 21352</strain>
    </source>
</reference>
<dbReference type="Gene3D" id="3.40.710.10">
    <property type="entry name" value="DD-peptidase/beta-lactamase superfamily"/>
    <property type="match status" value="1"/>
</dbReference>
<proteinExistence type="predicted"/>
<dbReference type="Pfam" id="PF00144">
    <property type="entry name" value="Beta-lactamase"/>
    <property type="match status" value="1"/>
</dbReference>
<keyword evidence="3" id="KW-1185">Reference proteome</keyword>
<comment type="caution">
    <text evidence="2">The sequence shown here is derived from an EMBL/GenBank/DDBJ whole genome shotgun (WGS) entry which is preliminary data.</text>
</comment>
<dbReference type="InterPro" id="IPR001466">
    <property type="entry name" value="Beta-lactam-related"/>
</dbReference>
<evidence type="ECO:0000259" key="1">
    <source>
        <dbReference type="Pfam" id="PF00144"/>
    </source>
</evidence>
<dbReference type="AlphaFoldDB" id="A0A370FEK8"/>
<dbReference type="InterPro" id="IPR050789">
    <property type="entry name" value="Diverse_Enzym_Activities"/>
</dbReference>
<dbReference type="PANTHER" id="PTHR43283:SF7">
    <property type="entry name" value="BETA-LACTAMASE-RELATED DOMAIN-CONTAINING PROTEIN"/>
    <property type="match status" value="1"/>
</dbReference>
<dbReference type="InterPro" id="IPR012338">
    <property type="entry name" value="Beta-lactam/transpept-like"/>
</dbReference>
<evidence type="ECO:0000313" key="2">
    <source>
        <dbReference type="EMBL" id="RDI23414.1"/>
    </source>
</evidence>